<dbReference type="eggNOG" id="ENOG5032V1C">
    <property type="taxonomic scope" value="Bacteria"/>
</dbReference>
<evidence type="ECO:0000313" key="2">
    <source>
        <dbReference type="EMBL" id="KEO84628.1"/>
    </source>
</evidence>
<gene>
    <name evidence="2" type="ORF">EL26_03685</name>
</gene>
<dbReference type="EMBL" id="JMIR01000003">
    <property type="protein sequence ID" value="KEO84628.1"/>
    <property type="molecule type" value="Genomic_DNA"/>
</dbReference>
<sequence length="109" mass="12396">MATLLQYKWVILGVLEILAWTTTFLMLYARYGLRSNLWFKIFSVAFALTGVIPQVAVGILNFIANRELDLFTLILVLLILYGATLGKKQVRQLDAWAKNKFNKKNASLS</sequence>
<dbReference type="Proteomes" id="UP000027931">
    <property type="component" value="Unassembled WGS sequence"/>
</dbReference>
<protein>
    <submittedName>
        <fullName evidence="2">Uncharacterized protein</fullName>
    </submittedName>
</protein>
<organism evidence="2 3">
    <name type="scientific">Tumebacillus flagellatus</name>
    <dbReference type="NCBI Taxonomy" id="1157490"/>
    <lineage>
        <taxon>Bacteria</taxon>
        <taxon>Bacillati</taxon>
        <taxon>Bacillota</taxon>
        <taxon>Bacilli</taxon>
        <taxon>Bacillales</taxon>
        <taxon>Alicyclobacillaceae</taxon>
        <taxon>Tumebacillus</taxon>
    </lineage>
</organism>
<dbReference type="OrthoDB" id="1683959at2"/>
<comment type="caution">
    <text evidence="2">The sequence shown here is derived from an EMBL/GenBank/DDBJ whole genome shotgun (WGS) entry which is preliminary data.</text>
</comment>
<feature type="transmembrane region" description="Helical" evidence="1">
    <location>
        <begin position="6"/>
        <end position="29"/>
    </location>
</feature>
<keyword evidence="3" id="KW-1185">Reference proteome</keyword>
<dbReference type="AlphaFoldDB" id="A0A074LX60"/>
<dbReference type="RefSeq" id="WP_038084530.1">
    <property type="nucleotide sequence ID" value="NZ_JMIR01000003.1"/>
</dbReference>
<reference evidence="2 3" key="1">
    <citation type="journal article" date="2013" name="Int. J. Syst. Evol. Microbiol.">
        <title>Tumebacillus flagellatus sp. nov., an alpha-amylase/pullulanase-producing bacterium isolated from cassava wastewater.</title>
        <authorList>
            <person name="Wang Q."/>
            <person name="Xie N."/>
            <person name="Qin Y."/>
            <person name="Shen N."/>
            <person name="Zhu J."/>
            <person name="Mi H."/>
            <person name="Huang R."/>
        </authorList>
    </citation>
    <scope>NUCLEOTIDE SEQUENCE [LARGE SCALE GENOMIC DNA]</scope>
    <source>
        <strain evidence="2 3">GST4</strain>
    </source>
</reference>
<evidence type="ECO:0000313" key="3">
    <source>
        <dbReference type="Proteomes" id="UP000027931"/>
    </source>
</evidence>
<name>A0A074LX60_9BACL</name>
<proteinExistence type="predicted"/>
<keyword evidence="1" id="KW-0812">Transmembrane</keyword>
<feature type="transmembrane region" description="Helical" evidence="1">
    <location>
        <begin position="70"/>
        <end position="86"/>
    </location>
</feature>
<keyword evidence="1" id="KW-1133">Transmembrane helix</keyword>
<feature type="transmembrane region" description="Helical" evidence="1">
    <location>
        <begin position="41"/>
        <end position="64"/>
    </location>
</feature>
<accession>A0A074LX60</accession>
<keyword evidence="1" id="KW-0472">Membrane</keyword>
<evidence type="ECO:0000256" key="1">
    <source>
        <dbReference type="SAM" id="Phobius"/>
    </source>
</evidence>